<dbReference type="Proteomes" id="UP000019384">
    <property type="component" value="Unassembled WGS sequence"/>
</dbReference>
<dbReference type="EMBL" id="HG793130">
    <property type="protein sequence ID" value="CDK29437.1"/>
    <property type="molecule type" value="Genomic_DNA"/>
</dbReference>
<proteinExistence type="predicted"/>
<evidence type="ECO:0000259" key="2">
    <source>
        <dbReference type="PROSITE" id="PS50020"/>
    </source>
</evidence>
<dbReference type="OrthoDB" id="2367685at2759"/>
<dbReference type="AlphaFoldDB" id="W6MUN8"/>
<dbReference type="HOGENOM" id="CLU_1421621_0_0_1"/>
<feature type="domain" description="WW" evidence="2">
    <location>
        <begin position="13"/>
        <end position="47"/>
    </location>
</feature>
<evidence type="ECO:0000313" key="4">
    <source>
        <dbReference type="Proteomes" id="UP000019384"/>
    </source>
</evidence>
<gene>
    <name evidence="3" type="ORF">KUCA_T00005425001</name>
</gene>
<name>W6MUN8_9ASCO</name>
<dbReference type="SUPFAM" id="SSF51045">
    <property type="entry name" value="WW domain"/>
    <property type="match status" value="1"/>
</dbReference>
<dbReference type="Gene3D" id="2.20.70.10">
    <property type="match status" value="1"/>
</dbReference>
<evidence type="ECO:0000313" key="3">
    <source>
        <dbReference type="EMBL" id="CDK29437.1"/>
    </source>
</evidence>
<evidence type="ECO:0000256" key="1">
    <source>
        <dbReference type="SAM" id="MobiDB-lite"/>
    </source>
</evidence>
<dbReference type="InterPro" id="IPR001202">
    <property type="entry name" value="WW_dom"/>
</dbReference>
<dbReference type="Pfam" id="PF00397">
    <property type="entry name" value="WW"/>
    <property type="match status" value="1"/>
</dbReference>
<keyword evidence="4" id="KW-1185">Reference proteome</keyword>
<dbReference type="RefSeq" id="XP_022461423.1">
    <property type="nucleotide sequence ID" value="XM_022600620.1"/>
</dbReference>
<protein>
    <recommendedName>
        <fullName evidence="2">WW domain-containing protein</fullName>
    </recommendedName>
</protein>
<dbReference type="InterPro" id="IPR036020">
    <property type="entry name" value="WW_dom_sf"/>
</dbReference>
<dbReference type="PROSITE" id="PS50020">
    <property type="entry name" value="WW_DOMAIN_2"/>
    <property type="match status" value="1"/>
</dbReference>
<accession>W6MUN8</accession>
<reference evidence="3" key="2">
    <citation type="submission" date="2014-02" db="EMBL/GenBank/DDBJ databases">
        <title>Complete DNA sequence of /Kuraishia capsulata/ illustrates novel genomic features among budding yeasts (/Saccharomycotina/).</title>
        <authorList>
            <person name="Morales L."/>
            <person name="Noel B."/>
            <person name="Porcel B."/>
            <person name="Marcet-Houben M."/>
            <person name="Hullo M-F."/>
            <person name="Sacerdot C."/>
            <person name="Tekaia F."/>
            <person name="Leh-Louis V."/>
            <person name="Despons L."/>
            <person name="Khanna V."/>
            <person name="Aury J-M."/>
            <person name="Barbe V."/>
            <person name="Couloux A."/>
            <person name="Labadie K."/>
            <person name="Pelletier E."/>
            <person name="Souciet J-L."/>
            <person name="Boekhout T."/>
            <person name="Gabaldon T."/>
            <person name="Wincker P."/>
            <person name="Dujon B."/>
        </authorList>
    </citation>
    <scope>NUCLEOTIDE SEQUENCE</scope>
    <source>
        <strain evidence="3">CBS 1993</strain>
    </source>
</reference>
<feature type="region of interest" description="Disordered" evidence="1">
    <location>
        <begin position="44"/>
        <end position="81"/>
    </location>
</feature>
<sequence>MTDNKSTHIDQSPVLPRGWVSKVDEQTKRLYYLNTITGQAQLEFPTTESSDYDVDDLPPQYEDAVAGSAPQEGRSSEPKGRVHRAAIIADQFQKRAFDYETRHSGTHVLSQHFQKHKQKRESEGVDPNSTSSKLISTGAAVTSFILDQRRARFERRRRFGITGLITRAFDPNDTENDERYDSIRYGRRGKH</sequence>
<feature type="region of interest" description="Disordered" evidence="1">
    <location>
        <begin position="168"/>
        <end position="191"/>
    </location>
</feature>
<reference evidence="3" key="1">
    <citation type="submission" date="2013-12" db="EMBL/GenBank/DDBJ databases">
        <authorList>
            <person name="Genoscope - CEA"/>
        </authorList>
    </citation>
    <scope>NUCLEOTIDE SEQUENCE</scope>
    <source>
        <strain evidence="3">CBS 1993</strain>
    </source>
</reference>
<organism evidence="3 4">
    <name type="scientific">Kuraishia capsulata CBS 1993</name>
    <dbReference type="NCBI Taxonomy" id="1382522"/>
    <lineage>
        <taxon>Eukaryota</taxon>
        <taxon>Fungi</taxon>
        <taxon>Dikarya</taxon>
        <taxon>Ascomycota</taxon>
        <taxon>Saccharomycotina</taxon>
        <taxon>Pichiomycetes</taxon>
        <taxon>Pichiales</taxon>
        <taxon>Pichiaceae</taxon>
        <taxon>Kuraishia</taxon>
    </lineage>
</organism>
<dbReference type="GeneID" id="34522811"/>